<dbReference type="SUPFAM" id="SSF54913">
    <property type="entry name" value="GlnB-like"/>
    <property type="match status" value="1"/>
</dbReference>
<accession>A0ABP7GAG8</accession>
<name>A0ABP7GAG8_9FLAO</name>
<evidence type="ECO:0000313" key="2">
    <source>
        <dbReference type="EMBL" id="GAA3760190.1"/>
    </source>
</evidence>
<keyword evidence="1" id="KW-0472">Membrane</keyword>
<keyword evidence="1" id="KW-1133">Transmembrane helix</keyword>
<gene>
    <name evidence="2" type="ORF">GCM10022423_08930</name>
</gene>
<proteinExistence type="predicted"/>
<dbReference type="InterPro" id="IPR011322">
    <property type="entry name" value="N-reg_PII-like_a/b"/>
</dbReference>
<evidence type="ECO:0008006" key="4">
    <source>
        <dbReference type="Google" id="ProtNLM"/>
    </source>
</evidence>
<dbReference type="EMBL" id="BAABDU010000003">
    <property type="protein sequence ID" value="GAA3760190.1"/>
    <property type="molecule type" value="Genomic_DNA"/>
</dbReference>
<reference evidence="3" key="1">
    <citation type="journal article" date="2019" name="Int. J. Syst. Evol. Microbiol.">
        <title>The Global Catalogue of Microorganisms (GCM) 10K type strain sequencing project: providing services to taxonomists for standard genome sequencing and annotation.</title>
        <authorList>
            <consortium name="The Broad Institute Genomics Platform"/>
            <consortium name="The Broad Institute Genome Sequencing Center for Infectious Disease"/>
            <person name="Wu L."/>
            <person name="Ma J."/>
        </authorList>
    </citation>
    <scope>NUCLEOTIDE SEQUENCE [LARGE SCALE GENOMIC DNA]</scope>
    <source>
        <strain evidence="3">JCM 17337</strain>
    </source>
</reference>
<evidence type="ECO:0000313" key="3">
    <source>
        <dbReference type="Proteomes" id="UP001500748"/>
    </source>
</evidence>
<keyword evidence="1" id="KW-0812">Transmembrane</keyword>
<sequence>MDQDFKLIRRYQYSSEALIFQGKLESEGIQVFARDINTINSNPLLSNAIGGVKLFVKAEDYEKASKVLSEEISKFSLDENNNLIKCPKCGAEEIEMVTSIKDVKRLFAFILLLYFAMMPLKSKHKYKCSKCSFEFN</sequence>
<evidence type="ECO:0000256" key="1">
    <source>
        <dbReference type="SAM" id="Phobius"/>
    </source>
</evidence>
<organism evidence="2 3">
    <name type="scientific">Flavobacterium ginsengiterrae</name>
    <dbReference type="NCBI Taxonomy" id="871695"/>
    <lineage>
        <taxon>Bacteria</taxon>
        <taxon>Pseudomonadati</taxon>
        <taxon>Bacteroidota</taxon>
        <taxon>Flavobacteriia</taxon>
        <taxon>Flavobacteriales</taxon>
        <taxon>Flavobacteriaceae</taxon>
        <taxon>Flavobacterium</taxon>
    </lineage>
</organism>
<keyword evidence="3" id="KW-1185">Reference proteome</keyword>
<dbReference type="Proteomes" id="UP001500748">
    <property type="component" value="Unassembled WGS sequence"/>
</dbReference>
<feature type="transmembrane region" description="Helical" evidence="1">
    <location>
        <begin position="106"/>
        <end position="122"/>
    </location>
</feature>
<protein>
    <recommendedName>
        <fullName evidence="4">Signal transducing protein</fullName>
    </recommendedName>
</protein>
<dbReference type="RefSeq" id="WP_345140844.1">
    <property type="nucleotide sequence ID" value="NZ_BAABDU010000003.1"/>
</dbReference>
<comment type="caution">
    <text evidence="2">The sequence shown here is derived from an EMBL/GenBank/DDBJ whole genome shotgun (WGS) entry which is preliminary data.</text>
</comment>